<sequence>MDNKIKFDETLRIDPQEKLSTRGKILRYAAAGGRSPASSIMGTLQPVKTLRTEPLEKALCGAKGLGRSYD</sequence>
<dbReference type="EMBL" id="SRLO01000085">
    <property type="protein sequence ID" value="TNN77223.1"/>
    <property type="molecule type" value="Genomic_DNA"/>
</dbReference>
<name>A0A4Z2IJ67_9TELE</name>
<proteinExistence type="predicted"/>
<protein>
    <submittedName>
        <fullName evidence="1">Uncharacterized protein</fullName>
    </submittedName>
</protein>
<comment type="caution">
    <text evidence="1">The sequence shown here is derived from an EMBL/GenBank/DDBJ whole genome shotgun (WGS) entry which is preliminary data.</text>
</comment>
<dbReference type="AlphaFoldDB" id="A0A4Z2IJ67"/>
<evidence type="ECO:0000313" key="2">
    <source>
        <dbReference type="Proteomes" id="UP000314294"/>
    </source>
</evidence>
<gene>
    <name evidence="1" type="ORF">EYF80_012530</name>
</gene>
<organism evidence="1 2">
    <name type="scientific">Liparis tanakae</name>
    <name type="common">Tanaka's snailfish</name>
    <dbReference type="NCBI Taxonomy" id="230148"/>
    <lineage>
        <taxon>Eukaryota</taxon>
        <taxon>Metazoa</taxon>
        <taxon>Chordata</taxon>
        <taxon>Craniata</taxon>
        <taxon>Vertebrata</taxon>
        <taxon>Euteleostomi</taxon>
        <taxon>Actinopterygii</taxon>
        <taxon>Neopterygii</taxon>
        <taxon>Teleostei</taxon>
        <taxon>Neoteleostei</taxon>
        <taxon>Acanthomorphata</taxon>
        <taxon>Eupercaria</taxon>
        <taxon>Perciformes</taxon>
        <taxon>Cottioidei</taxon>
        <taxon>Cottales</taxon>
        <taxon>Liparidae</taxon>
        <taxon>Liparis</taxon>
    </lineage>
</organism>
<accession>A0A4Z2IJ67</accession>
<reference evidence="1 2" key="1">
    <citation type="submission" date="2019-03" db="EMBL/GenBank/DDBJ databases">
        <title>First draft genome of Liparis tanakae, snailfish: a comprehensive survey of snailfish specific genes.</title>
        <authorList>
            <person name="Kim W."/>
            <person name="Song I."/>
            <person name="Jeong J.-H."/>
            <person name="Kim D."/>
            <person name="Kim S."/>
            <person name="Ryu S."/>
            <person name="Song J.Y."/>
            <person name="Lee S.K."/>
        </authorList>
    </citation>
    <scope>NUCLEOTIDE SEQUENCE [LARGE SCALE GENOMIC DNA]</scope>
    <source>
        <tissue evidence="1">Muscle</tissue>
    </source>
</reference>
<keyword evidence="2" id="KW-1185">Reference proteome</keyword>
<evidence type="ECO:0000313" key="1">
    <source>
        <dbReference type="EMBL" id="TNN77223.1"/>
    </source>
</evidence>
<dbReference type="Proteomes" id="UP000314294">
    <property type="component" value="Unassembled WGS sequence"/>
</dbReference>